<dbReference type="Proteomes" id="UP000623842">
    <property type="component" value="Unassembled WGS sequence"/>
</dbReference>
<dbReference type="EMBL" id="BNCK01000007">
    <property type="protein sequence ID" value="GHF99067.1"/>
    <property type="molecule type" value="Genomic_DNA"/>
</dbReference>
<dbReference type="RefSeq" id="WP_189772083.1">
    <property type="nucleotide sequence ID" value="NZ_BNCK01000007.1"/>
</dbReference>
<comment type="similarity">
    <text evidence="1">Belongs to the TolB family.</text>
</comment>
<dbReference type="AlphaFoldDB" id="A0A919BNB6"/>
<evidence type="ECO:0000256" key="4">
    <source>
        <dbReference type="SAM" id="Phobius"/>
    </source>
</evidence>
<evidence type="ECO:0000259" key="5">
    <source>
        <dbReference type="PROSITE" id="PS51755"/>
    </source>
</evidence>
<feature type="DNA-binding region" description="OmpR/PhoB-type" evidence="3">
    <location>
        <begin position="1"/>
        <end position="98"/>
    </location>
</feature>
<keyword evidence="4" id="KW-0472">Membrane</keyword>
<proteinExistence type="inferred from homology"/>
<dbReference type="Pfam" id="PF00486">
    <property type="entry name" value="Trans_reg_C"/>
    <property type="match status" value="1"/>
</dbReference>
<dbReference type="SUPFAM" id="SSF46894">
    <property type="entry name" value="C-terminal effector domain of the bipartite response regulators"/>
    <property type="match status" value="1"/>
</dbReference>
<dbReference type="InterPro" id="IPR016032">
    <property type="entry name" value="Sig_transdc_resp-reg_C-effctor"/>
</dbReference>
<dbReference type="PANTHER" id="PTHR36842:SF1">
    <property type="entry name" value="PROTEIN TOLB"/>
    <property type="match status" value="1"/>
</dbReference>
<evidence type="ECO:0000313" key="6">
    <source>
        <dbReference type="EMBL" id="GHF99067.1"/>
    </source>
</evidence>
<evidence type="ECO:0000313" key="7">
    <source>
        <dbReference type="Proteomes" id="UP000623842"/>
    </source>
</evidence>
<keyword evidence="4" id="KW-0812">Transmembrane</keyword>
<evidence type="ECO:0000256" key="3">
    <source>
        <dbReference type="PROSITE-ProRule" id="PRU01091"/>
    </source>
</evidence>
<dbReference type="SMART" id="SM00862">
    <property type="entry name" value="Trans_reg_C"/>
    <property type="match status" value="1"/>
</dbReference>
<comment type="caution">
    <text evidence="6">The sequence shown here is derived from an EMBL/GenBank/DDBJ whole genome shotgun (WGS) entry which is preliminary data.</text>
</comment>
<dbReference type="InterPro" id="IPR011042">
    <property type="entry name" value="6-blade_b-propeller_TolB-like"/>
</dbReference>
<dbReference type="PANTHER" id="PTHR36842">
    <property type="entry name" value="PROTEIN TOLB HOMOLOG"/>
    <property type="match status" value="1"/>
</dbReference>
<dbReference type="GO" id="GO:0003677">
    <property type="term" value="F:DNA binding"/>
    <property type="evidence" value="ECO:0007669"/>
    <property type="project" value="UniProtKB-UniRule"/>
</dbReference>
<dbReference type="Pfam" id="PF07676">
    <property type="entry name" value="PD40"/>
    <property type="match status" value="1"/>
</dbReference>
<dbReference type="PROSITE" id="PS51755">
    <property type="entry name" value="OMPR_PHOB"/>
    <property type="match status" value="1"/>
</dbReference>
<dbReference type="GO" id="GO:0000160">
    <property type="term" value="P:phosphorelay signal transduction system"/>
    <property type="evidence" value="ECO:0007669"/>
    <property type="project" value="InterPro"/>
</dbReference>
<dbReference type="GO" id="GO:0006355">
    <property type="term" value="P:regulation of DNA-templated transcription"/>
    <property type="evidence" value="ECO:0007669"/>
    <property type="project" value="InterPro"/>
</dbReference>
<protein>
    <recommendedName>
        <fullName evidence="5">OmpR/PhoB-type domain-containing protein</fullName>
    </recommendedName>
</protein>
<keyword evidence="7" id="KW-1185">Reference proteome</keyword>
<dbReference type="SUPFAM" id="SSF82171">
    <property type="entry name" value="DPP6 N-terminal domain-like"/>
    <property type="match status" value="2"/>
</dbReference>
<feature type="transmembrane region" description="Helical" evidence="4">
    <location>
        <begin position="148"/>
        <end position="167"/>
    </location>
</feature>
<reference evidence="6" key="2">
    <citation type="submission" date="2020-09" db="EMBL/GenBank/DDBJ databases">
        <authorList>
            <person name="Sun Q."/>
            <person name="Kim S."/>
        </authorList>
    </citation>
    <scope>NUCLEOTIDE SEQUENCE</scope>
    <source>
        <strain evidence="6">KCTC 42731</strain>
    </source>
</reference>
<dbReference type="InterPro" id="IPR036388">
    <property type="entry name" value="WH-like_DNA-bd_sf"/>
</dbReference>
<organism evidence="6 7">
    <name type="scientific">Thalassotalea marina</name>
    <dbReference type="NCBI Taxonomy" id="1673741"/>
    <lineage>
        <taxon>Bacteria</taxon>
        <taxon>Pseudomonadati</taxon>
        <taxon>Pseudomonadota</taxon>
        <taxon>Gammaproteobacteria</taxon>
        <taxon>Alteromonadales</taxon>
        <taxon>Colwelliaceae</taxon>
        <taxon>Thalassotalea</taxon>
    </lineage>
</organism>
<feature type="domain" description="OmpR/PhoB-type" evidence="5">
    <location>
        <begin position="1"/>
        <end position="98"/>
    </location>
</feature>
<evidence type="ECO:0000256" key="2">
    <source>
        <dbReference type="ARBA" id="ARBA00023125"/>
    </source>
</evidence>
<keyword evidence="4" id="KW-1133">Transmembrane helix</keyword>
<reference evidence="6" key="1">
    <citation type="journal article" date="2014" name="Int. J. Syst. Evol. Microbiol.">
        <title>Complete genome sequence of Corynebacterium casei LMG S-19264T (=DSM 44701T), isolated from a smear-ripened cheese.</title>
        <authorList>
            <consortium name="US DOE Joint Genome Institute (JGI-PGF)"/>
            <person name="Walter F."/>
            <person name="Albersmeier A."/>
            <person name="Kalinowski J."/>
            <person name="Ruckert C."/>
        </authorList>
    </citation>
    <scope>NUCLEOTIDE SEQUENCE</scope>
    <source>
        <strain evidence="6">KCTC 42731</strain>
    </source>
</reference>
<dbReference type="InterPro" id="IPR011659">
    <property type="entry name" value="WD40"/>
</dbReference>
<accession>A0A919BNB6</accession>
<dbReference type="InterPro" id="IPR001867">
    <property type="entry name" value="OmpR/PhoB-type_DNA-bd"/>
</dbReference>
<gene>
    <name evidence="6" type="ORF">GCM10017161_29290</name>
</gene>
<evidence type="ECO:0000256" key="1">
    <source>
        <dbReference type="ARBA" id="ARBA00009820"/>
    </source>
</evidence>
<keyword evidence="2 3" id="KW-0238">DNA-binding</keyword>
<dbReference type="Gene3D" id="2.120.10.30">
    <property type="entry name" value="TolB, C-terminal domain"/>
    <property type="match status" value="2"/>
</dbReference>
<dbReference type="CDD" id="cd00383">
    <property type="entry name" value="trans_reg_C"/>
    <property type="match status" value="1"/>
</dbReference>
<sequence length="707" mass="80803">MRWQIEQFVFCDHKLTLINGQETQQLEPMVGELLKFFCQHHSDIITRDQLIAGVWQGRVITDNAVNRVVTKLRKVFADDAKKPKFIATYPKKGYKFIASVTAISEEHLDESVDALKAIEDNIPDNNLSNTNSPEIRSLKHISQQRRQLLIVSAILAFVMLFMTVWLGQSVWQPAEKSAEIFTQSKALTRNPGRESQPHVSPDGNYLMFTEFLSGKIHLRIKSLVDGSQISVEHGAENWVGPGDWNKTGDKLVYLTTTKDSCQYYLRDFVDMTLGEPKLIHNCPAGSFGKIIFTHDDDLLVFSEASFRGEPFTLFSLRLSTGEKRKLNQPELVLGGNSQYDLHPVENKLLLSSPDKQQWEGFYSLDLTTDQLTLLFKQDAFICCGIWDHTGERVVLLGEHPAYEFVSYDLTGEDREVVYSGNQQVSPPMRHSNGIDYLFGSGFSNQNIKLLSLDNGKSQLVAESSVDERLARFSQSGDSIIYLSVASGHEEIWFYDLEQKTTRQISHFNDARHYVDLHWSPDESFVVALSLNEIHIIDFTTGLAKVVKMPQREITGLSLKDNRTLAFSIKVGENWQVHHYDLASETLKPIDAKWQFVRYQAEQDDIIWQDKDGQYYVGEAQIMLDDEYLSTINFIERRHFNIQKVGSQFLYQEFNEGKYQLTSYDINSKERVVVSANDSSYFNRNKQSILLSEAVRSNADIFKTIASN</sequence>
<dbReference type="Gene3D" id="1.10.10.10">
    <property type="entry name" value="Winged helix-like DNA-binding domain superfamily/Winged helix DNA-binding domain"/>
    <property type="match status" value="1"/>
</dbReference>
<name>A0A919BNB6_9GAMM</name>